<keyword evidence="10" id="KW-1185">Reference proteome</keyword>
<feature type="domain" description="Reverse transcriptase" evidence="7">
    <location>
        <begin position="90"/>
        <end position="197"/>
    </location>
</feature>
<keyword evidence="3" id="KW-0540">Nuclease</keyword>
<evidence type="ECO:0000256" key="1">
    <source>
        <dbReference type="ARBA" id="ARBA00022679"/>
    </source>
</evidence>
<dbReference type="Pfam" id="PF00078">
    <property type="entry name" value="RVT_1"/>
    <property type="match status" value="1"/>
</dbReference>
<dbReference type="InterPro" id="IPR043502">
    <property type="entry name" value="DNA/RNA_pol_sf"/>
</dbReference>
<dbReference type="InterPro" id="IPR000477">
    <property type="entry name" value="RT_dom"/>
</dbReference>
<keyword evidence="2" id="KW-0548">Nucleotidyltransferase</keyword>
<gene>
    <name evidence="9" type="ORF">MTR67_036613</name>
</gene>
<reference evidence="9" key="1">
    <citation type="submission" date="2023-08" db="EMBL/GenBank/DDBJ databases">
        <title>A de novo genome assembly of Solanum verrucosum Schlechtendal, a Mexican diploid species geographically isolated from the other diploid A-genome species in potato relatives.</title>
        <authorList>
            <person name="Hosaka K."/>
        </authorList>
    </citation>
    <scope>NUCLEOTIDE SEQUENCE</scope>
    <source>
        <tissue evidence="9">Young leaves</tissue>
    </source>
</reference>
<keyword evidence="5" id="KW-0378">Hydrolase</keyword>
<evidence type="ECO:0000256" key="6">
    <source>
        <dbReference type="ARBA" id="ARBA00022918"/>
    </source>
</evidence>
<organism evidence="9 10">
    <name type="scientific">Solanum verrucosum</name>
    <dbReference type="NCBI Taxonomy" id="315347"/>
    <lineage>
        <taxon>Eukaryota</taxon>
        <taxon>Viridiplantae</taxon>
        <taxon>Streptophyta</taxon>
        <taxon>Embryophyta</taxon>
        <taxon>Tracheophyta</taxon>
        <taxon>Spermatophyta</taxon>
        <taxon>Magnoliopsida</taxon>
        <taxon>eudicotyledons</taxon>
        <taxon>Gunneridae</taxon>
        <taxon>Pentapetalae</taxon>
        <taxon>asterids</taxon>
        <taxon>lamiids</taxon>
        <taxon>Solanales</taxon>
        <taxon>Solanaceae</taxon>
        <taxon>Solanoideae</taxon>
        <taxon>Solaneae</taxon>
        <taxon>Solanum</taxon>
    </lineage>
</organism>
<keyword evidence="6" id="KW-0695">RNA-directed DNA polymerase</keyword>
<dbReference type="PANTHER" id="PTHR37984">
    <property type="entry name" value="PROTEIN CBG26694"/>
    <property type="match status" value="1"/>
</dbReference>
<dbReference type="Proteomes" id="UP001234989">
    <property type="component" value="Chromosome 8"/>
</dbReference>
<evidence type="ECO:0000256" key="3">
    <source>
        <dbReference type="ARBA" id="ARBA00022722"/>
    </source>
</evidence>
<dbReference type="GO" id="GO:0004519">
    <property type="term" value="F:endonuclease activity"/>
    <property type="evidence" value="ECO:0007669"/>
    <property type="project" value="UniProtKB-KW"/>
</dbReference>
<evidence type="ECO:0000256" key="2">
    <source>
        <dbReference type="ARBA" id="ARBA00022695"/>
    </source>
</evidence>
<dbReference type="EMBL" id="CP133619">
    <property type="protein sequence ID" value="WMV43228.1"/>
    <property type="molecule type" value="Genomic_DNA"/>
</dbReference>
<dbReference type="InterPro" id="IPR043128">
    <property type="entry name" value="Rev_trsase/Diguanyl_cyclase"/>
</dbReference>
<name>A0AAF0UCC5_SOLVR</name>
<dbReference type="GO" id="GO:0003964">
    <property type="term" value="F:RNA-directed DNA polymerase activity"/>
    <property type="evidence" value="ECO:0007669"/>
    <property type="project" value="UniProtKB-KW"/>
</dbReference>
<keyword evidence="4" id="KW-0255">Endonuclease</keyword>
<dbReference type="GO" id="GO:0016787">
    <property type="term" value="F:hydrolase activity"/>
    <property type="evidence" value="ECO:0007669"/>
    <property type="project" value="UniProtKB-KW"/>
</dbReference>
<dbReference type="CDD" id="cd01647">
    <property type="entry name" value="RT_LTR"/>
    <property type="match status" value="1"/>
</dbReference>
<dbReference type="FunFam" id="3.10.10.10:FF:000002">
    <property type="entry name" value="Retrovirus-related Pol polyprotein from transposon 17.6-like protein"/>
    <property type="match status" value="1"/>
</dbReference>
<dbReference type="Pfam" id="PF17917">
    <property type="entry name" value="RT_RNaseH"/>
    <property type="match status" value="1"/>
</dbReference>
<evidence type="ECO:0000259" key="8">
    <source>
        <dbReference type="Pfam" id="PF17917"/>
    </source>
</evidence>
<dbReference type="AlphaFoldDB" id="A0AAF0UCC5"/>
<keyword evidence="1" id="KW-0808">Transferase</keyword>
<dbReference type="InterPro" id="IPR041373">
    <property type="entry name" value="RT_RNaseH"/>
</dbReference>
<sequence length="479" mass="55643">MSFACSFHTRQQDIISFFLYFCIDLEPGTRPISIPPYRMAPAELRELKTQIQELLDKEFICPSASPWGAPVLFVKKKDGSMRMCIDYRQFNRLKIRPEDVPKTTFRTRYGHYEFLVMSFGLTNAPATFMSLMNGVFKPFLDSFVIVFIDDILAYTKSEEEHADDLRIVLGVLGKQMLYAKFSKCEFWLTFVAFLGHVVSKEWVMVDPQKIEVVKNWARPSSVTEVRSFVEIASYYRRFVKNFAYISTHLKKLTKKEIPFEWTEKCDDNFQKLKTLLTTAPILALPVEAVVFALRILRHYLYRLKCEVFTDDRSLQHVLTQKDLNLRQRMWMELLKDYDVTIQYHLGKANVVANALIQKTVSMGSLAYLSVTKRPLTKEIQTLEFKFMQLGISERGGVTSIEVRATFFKEIKAKQFEDENLKELKKTVIGKAQETTLDTEGVLNFKGRICVPRVDYLIQKLLAESHGSRYSIYSGVTKMY</sequence>
<dbReference type="InterPro" id="IPR050951">
    <property type="entry name" value="Retrovirus_Pol_polyprotein"/>
</dbReference>
<evidence type="ECO:0000313" key="10">
    <source>
        <dbReference type="Proteomes" id="UP001234989"/>
    </source>
</evidence>
<evidence type="ECO:0000259" key="7">
    <source>
        <dbReference type="Pfam" id="PF00078"/>
    </source>
</evidence>
<dbReference type="Gene3D" id="3.10.10.10">
    <property type="entry name" value="HIV Type 1 Reverse Transcriptase, subunit A, domain 1"/>
    <property type="match status" value="2"/>
</dbReference>
<evidence type="ECO:0000313" key="9">
    <source>
        <dbReference type="EMBL" id="WMV43228.1"/>
    </source>
</evidence>
<accession>A0AAF0UCC5</accession>
<protein>
    <submittedName>
        <fullName evidence="9">Uncharacterized protein</fullName>
    </submittedName>
</protein>
<proteinExistence type="predicted"/>
<dbReference type="FunFam" id="3.30.70.270:FF:000020">
    <property type="entry name" value="Transposon Tf2-6 polyprotein-like Protein"/>
    <property type="match status" value="1"/>
</dbReference>
<evidence type="ECO:0000256" key="4">
    <source>
        <dbReference type="ARBA" id="ARBA00022759"/>
    </source>
</evidence>
<dbReference type="PANTHER" id="PTHR37984:SF5">
    <property type="entry name" value="PROTEIN NYNRIN-LIKE"/>
    <property type="match status" value="1"/>
</dbReference>
<dbReference type="Gene3D" id="3.30.70.270">
    <property type="match status" value="2"/>
</dbReference>
<feature type="domain" description="Reverse transcriptase RNase H-like" evidence="8">
    <location>
        <begin position="285"/>
        <end position="337"/>
    </location>
</feature>
<dbReference type="SUPFAM" id="SSF56672">
    <property type="entry name" value="DNA/RNA polymerases"/>
    <property type="match status" value="1"/>
</dbReference>
<evidence type="ECO:0000256" key="5">
    <source>
        <dbReference type="ARBA" id="ARBA00022801"/>
    </source>
</evidence>